<evidence type="ECO:0000313" key="3">
    <source>
        <dbReference type="Proteomes" id="UP000664534"/>
    </source>
</evidence>
<dbReference type="PROSITE" id="PS50280">
    <property type="entry name" value="SET"/>
    <property type="match status" value="1"/>
</dbReference>
<dbReference type="SUPFAM" id="SSF82199">
    <property type="entry name" value="SET domain"/>
    <property type="match status" value="1"/>
</dbReference>
<name>A0A8H3IS11_9LECA</name>
<evidence type="ECO:0000313" key="2">
    <source>
        <dbReference type="EMBL" id="CAF9938167.1"/>
    </source>
</evidence>
<dbReference type="InterPro" id="IPR046341">
    <property type="entry name" value="SET_dom_sf"/>
</dbReference>
<dbReference type="SMART" id="SM00317">
    <property type="entry name" value="SET"/>
    <property type="match status" value="1"/>
</dbReference>
<dbReference type="InterPro" id="IPR053185">
    <property type="entry name" value="SET_domain_protein"/>
</dbReference>
<accession>A0A8H3IS11</accession>
<sequence>MAAAHGNTEAQSTYKELQSALHRLGCPPNYPNVTLFSVFTSPVGGRGLKAVKDIPRGTPIICEKELFWVVNGTVGAIQARDPHFQALFCPPNNPTPQGRFEANRFQMGKDTEGRQKEGIFEKASRLNHSCVPNAYFAWNYKSRRLTVHAIVDVPKDAEIFVNYCADEHLMDRQQRQQGLGSYQFNCTCQACQPNTNFGMASAQRRQEMQTLDTRIDNNANNTLPVERSQQLIDIKAFSLLLQQEGLFYPQLADVYQLEVSWYIREIEQFADGTGSTRYRMGLLEEALEVARKQLEWDVACTGHDSPEVKKTSRTLKVICGLGQ</sequence>
<organism evidence="2 3">
    <name type="scientific">Imshaugia aleurites</name>
    <dbReference type="NCBI Taxonomy" id="172621"/>
    <lineage>
        <taxon>Eukaryota</taxon>
        <taxon>Fungi</taxon>
        <taxon>Dikarya</taxon>
        <taxon>Ascomycota</taxon>
        <taxon>Pezizomycotina</taxon>
        <taxon>Lecanoromycetes</taxon>
        <taxon>OSLEUM clade</taxon>
        <taxon>Lecanoromycetidae</taxon>
        <taxon>Lecanorales</taxon>
        <taxon>Lecanorineae</taxon>
        <taxon>Parmeliaceae</taxon>
        <taxon>Imshaugia</taxon>
    </lineage>
</organism>
<comment type="caution">
    <text evidence="2">The sequence shown here is derived from an EMBL/GenBank/DDBJ whole genome shotgun (WGS) entry which is preliminary data.</text>
</comment>
<dbReference type="PANTHER" id="PTHR47332:SF2">
    <property type="entry name" value="SET-6"/>
    <property type="match status" value="1"/>
</dbReference>
<dbReference type="Gene3D" id="2.170.270.10">
    <property type="entry name" value="SET domain"/>
    <property type="match status" value="1"/>
</dbReference>
<keyword evidence="3" id="KW-1185">Reference proteome</keyword>
<dbReference type="EMBL" id="CAJPDT010000106">
    <property type="protein sequence ID" value="CAF9938167.1"/>
    <property type="molecule type" value="Genomic_DNA"/>
</dbReference>
<proteinExistence type="predicted"/>
<dbReference type="OrthoDB" id="265717at2759"/>
<dbReference type="CDD" id="cd20071">
    <property type="entry name" value="SET_SMYD"/>
    <property type="match status" value="1"/>
</dbReference>
<gene>
    <name evidence="2" type="ORF">IMSHALPRED_000690</name>
</gene>
<protein>
    <recommendedName>
        <fullName evidence="1">SET domain-containing protein</fullName>
    </recommendedName>
</protein>
<dbReference type="AlphaFoldDB" id="A0A8H3IS11"/>
<dbReference type="InterPro" id="IPR001214">
    <property type="entry name" value="SET_dom"/>
</dbReference>
<dbReference type="PANTHER" id="PTHR47332">
    <property type="entry name" value="SET DOMAIN-CONTAINING PROTEIN 5"/>
    <property type="match status" value="1"/>
</dbReference>
<reference evidence="2" key="1">
    <citation type="submission" date="2021-03" db="EMBL/GenBank/DDBJ databases">
        <authorList>
            <person name="Tagirdzhanova G."/>
        </authorList>
    </citation>
    <scope>NUCLEOTIDE SEQUENCE</scope>
</reference>
<feature type="domain" description="SET" evidence="1">
    <location>
        <begin position="31"/>
        <end position="164"/>
    </location>
</feature>
<dbReference type="Pfam" id="PF00856">
    <property type="entry name" value="SET"/>
    <property type="match status" value="1"/>
</dbReference>
<dbReference type="Proteomes" id="UP000664534">
    <property type="component" value="Unassembled WGS sequence"/>
</dbReference>
<evidence type="ECO:0000259" key="1">
    <source>
        <dbReference type="PROSITE" id="PS50280"/>
    </source>
</evidence>